<dbReference type="InterPro" id="IPR025669">
    <property type="entry name" value="AAA_dom"/>
</dbReference>
<reference evidence="2" key="1">
    <citation type="journal article" date="2015" name="Nature">
        <title>Complex archaea that bridge the gap between prokaryotes and eukaryotes.</title>
        <authorList>
            <person name="Spang A."/>
            <person name="Saw J.H."/>
            <person name="Jorgensen S.L."/>
            <person name="Zaremba-Niedzwiedzka K."/>
            <person name="Martijn J."/>
            <person name="Lind A.E."/>
            <person name="van Eijk R."/>
            <person name="Schleper C."/>
            <person name="Guy L."/>
            <person name="Ettema T.J."/>
        </authorList>
    </citation>
    <scope>NUCLEOTIDE SEQUENCE</scope>
</reference>
<name>A0A0F9BNA5_9ZZZZ</name>
<dbReference type="InterPro" id="IPR050678">
    <property type="entry name" value="DNA_Partitioning_ATPase"/>
</dbReference>
<organism evidence="2">
    <name type="scientific">marine sediment metagenome</name>
    <dbReference type="NCBI Taxonomy" id="412755"/>
    <lineage>
        <taxon>unclassified sequences</taxon>
        <taxon>metagenomes</taxon>
        <taxon>ecological metagenomes</taxon>
    </lineage>
</organism>
<evidence type="ECO:0000259" key="1">
    <source>
        <dbReference type="Pfam" id="PF13614"/>
    </source>
</evidence>
<dbReference type="SUPFAM" id="SSF52540">
    <property type="entry name" value="P-loop containing nucleoside triphosphate hydrolases"/>
    <property type="match status" value="1"/>
</dbReference>
<gene>
    <name evidence="2" type="ORF">LCGC14_2426080</name>
</gene>
<dbReference type="InterPro" id="IPR027417">
    <property type="entry name" value="P-loop_NTPase"/>
</dbReference>
<dbReference type="Gene3D" id="3.40.50.300">
    <property type="entry name" value="P-loop containing nucleotide triphosphate hydrolases"/>
    <property type="match status" value="1"/>
</dbReference>
<comment type="caution">
    <text evidence="2">The sequence shown here is derived from an EMBL/GenBank/DDBJ whole genome shotgun (WGS) entry which is preliminary data.</text>
</comment>
<sequence>PTAIDNLFLAPAHIDLSTADQELSSAVGGSRRLAVVLDKIAADYDHILIDTPPYLGILTINALVAAGSVIIPMEAEPYALDGMDALEKTIEKTRRFLGHEIDILGILVTKFRRGTTLHGEMLEELRTYWKGKVFDTVIQINIDVAAAAVDQLPVVMVKPECTASQNYIALADEVLKREKEQKRDGDEG</sequence>
<accession>A0A0F9BNA5</accession>
<dbReference type="PANTHER" id="PTHR13696">
    <property type="entry name" value="P-LOOP CONTAINING NUCLEOSIDE TRIPHOSPHATE HYDROLASE"/>
    <property type="match status" value="1"/>
</dbReference>
<dbReference type="EMBL" id="LAZR01037001">
    <property type="protein sequence ID" value="KKL23369.1"/>
    <property type="molecule type" value="Genomic_DNA"/>
</dbReference>
<evidence type="ECO:0000313" key="2">
    <source>
        <dbReference type="EMBL" id="KKL23369.1"/>
    </source>
</evidence>
<dbReference type="PANTHER" id="PTHR13696:SF52">
    <property type="entry name" value="PARA FAMILY PROTEIN CT_582"/>
    <property type="match status" value="1"/>
</dbReference>
<dbReference type="AlphaFoldDB" id="A0A0F9BNA5"/>
<dbReference type="Pfam" id="PF13614">
    <property type="entry name" value="AAA_31"/>
    <property type="match status" value="1"/>
</dbReference>
<proteinExistence type="predicted"/>
<protein>
    <recommendedName>
        <fullName evidence="1">AAA domain-containing protein</fullName>
    </recommendedName>
</protein>
<feature type="non-terminal residue" evidence="2">
    <location>
        <position position="1"/>
    </location>
</feature>
<feature type="domain" description="AAA" evidence="1">
    <location>
        <begin position="3"/>
        <end position="101"/>
    </location>
</feature>
<dbReference type="CDD" id="cd02042">
    <property type="entry name" value="ParAB_family"/>
    <property type="match status" value="1"/>
</dbReference>